<gene>
    <name evidence="1" type="ORF">FDP22_11130</name>
</gene>
<dbReference type="InterPro" id="IPR023846">
    <property type="entry name" value="CHP04042_MSMEG0570"/>
</dbReference>
<sequence>MPEVRFTLRWPDGSEDVCYSPSTVITRFFTVGESYALPDFLTRARIGYEKASMRVAERYGYACTAAMAELDRIEARAATFEGQAEAAVACTAMSQ</sequence>
<reference evidence="1 2" key="1">
    <citation type="submission" date="2019-06" db="EMBL/GenBank/DDBJ databases">
        <title>Genome sequence of Rhodobacteraceae bacterium D4M1.</title>
        <authorList>
            <person name="Cao J."/>
        </authorList>
    </citation>
    <scope>NUCLEOTIDE SEQUENCE [LARGE SCALE GENOMIC DNA]</scope>
    <source>
        <strain evidence="1 2">D4M1</strain>
    </source>
</reference>
<keyword evidence="2" id="KW-1185">Reference proteome</keyword>
<organism evidence="1 2">
    <name type="scientific">Paroceanicella profunda</name>
    <dbReference type="NCBI Taxonomy" id="2579971"/>
    <lineage>
        <taxon>Bacteria</taxon>
        <taxon>Pseudomonadati</taxon>
        <taxon>Pseudomonadota</taxon>
        <taxon>Alphaproteobacteria</taxon>
        <taxon>Rhodobacterales</taxon>
        <taxon>Paracoccaceae</taxon>
        <taxon>Paroceanicella</taxon>
    </lineage>
</organism>
<dbReference type="AlphaFoldDB" id="A0A5B8FZX9"/>
<dbReference type="Proteomes" id="UP000305888">
    <property type="component" value="Chromosome"/>
</dbReference>
<protein>
    <submittedName>
        <fullName evidence="1">MSMEG_0570 family nitrogen starvation response protein</fullName>
    </submittedName>
</protein>
<evidence type="ECO:0000313" key="2">
    <source>
        <dbReference type="Proteomes" id="UP000305888"/>
    </source>
</evidence>
<evidence type="ECO:0000313" key="1">
    <source>
        <dbReference type="EMBL" id="QDL92282.1"/>
    </source>
</evidence>
<dbReference type="EMBL" id="CP040818">
    <property type="protein sequence ID" value="QDL92282.1"/>
    <property type="molecule type" value="Genomic_DNA"/>
</dbReference>
<dbReference type="RefSeq" id="WP_138572960.1">
    <property type="nucleotide sequence ID" value="NZ_CP040818.1"/>
</dbReference>
<name>A0A5B8FZX9_9RHOB</name>
<dbReference type="NCBIfam" id="TIGR04042">
    <property type="entry name" value="MSMEG_0570_fam"/>
    <property type="match status" value="1"/>
</dbReference>
<dbReference type="KEGG" id="ppru:FDP22_11130"/>
<proteinExistence type="predicted"/>
<accession>A0A5B8FZX9</accession>
<dbReference type="OrthoDB" id="195104at2"/>